<dbReference type="CDD" id="cd06225">
    <property type="entry name" value="HAMP"/>
    <property type="match status" value="1"/>
</dbReference>
<evidence type="ECO:0000256" key="18">
    <source>
        <dbReference type="ARBA" id="ARBA00024827"/>
    </source>
</evidence>
<evidence type="ECO:0000256" key="3">
    <source>
        <dbReference type="ARBA" id="ARBA00004370"/>
    </source>
</evidence>
<keyword evidence="13 23" id="KW-0418">Kinase</keyword>
<reference evidence="24" key="2">
    <citation type="journal article" date="2024" name="Nature">
        <title>Anoxygenic phototroph of the Chloroflexota uses a type I reaction centre.</title>
        <authorList>
            <person name="Tsuji J.M."/>
            <person name="Shaw N.A."/>
            <person name="Nagashima S."/>
            <person name="Venkiteswaran J.J."/>
            <person name="Schiff S.L."/>
            <person name="Watanabe T."/>
            <person name="Fukui M."/>
            <person name="Hanada S."/>
            <person name="Tank M."/>
            <person name="Neufeld J.D."/>
        </authorList>
    </citation>
    <scope>NUCLEOTIDE SEQUENCE</scope>
    <source>
        <strain evidence="24">L227-S17</strain>
    </source>
</reference>
<dbReference type="InterPro" id="IPR003594">
    <property type="entry name" value="HATPase_dom"/>
</dbReference>
<dbReference type="SMART" id="SM00304">
    <property type="entry name" value="HAMP"/>
    <property type="match status" value="1"/>
</dbReference>
<dbReference type="Gene3D" id="1.20.5.1930">
    <property type="match status" value="1"/>
</dbReference>
<keyword evidence="11" id="KW-0479">Metal-binding</keyword>
<comment type="catalytic activity">
    <reaction evidence="1">
        <text>ATP + protein L-histidine = ADP + protein N-phospho-L-histidine.</text>
        <dbReference type="EC" id="2.7.13.3"/>
    </reaction>
</comment>
<dbReference type="PROSITE" id="PS50109">
    <property type="entry name" value="HIS_KIN"/>
    <property type="match status" value="1"/>
</dbReference>
<keyword evidence="7" id="KW-0004">4Fe-4S</keyword>
<keyword evidence="10" id="KW-0808">Transferase</keyword>
<evidence type="ECO:0000256" key="20">
    <source>
        <dbReference type="SAM" id="Phobius"/>
    </source>
</evidence>
<evidence type="ECO:0000256" key="13">
    <source>
        <dbReference type="ARBA" id="ARBA00022777"/>
    </source>
</evidence>
<dbReference type="Gene3D" id="6.10.340.10">
    <property type="match status" value="1"/>
</dbReference>
<dbReference type="SMART" id="SM00387">
    <property type="entry name" value="HATPase_c"/>
    <property type="match status" value="1"/>
</dbReference>
<dbReference type="GO" id="GO:0000155">
    <property type="term" value="F:phosphorelay sensor kinase activity"/>
    <property type="evidence" value="ECO:0007669"/>
    <property type="project" value="InterPro"/>
</dbReference>
<evidence type="ECO:0000256" key="7">
    <source>
        <dbReference type="ARBA" id="ARBA00022485"/>
    </source>
</evidence>
<dbReference type="Proteomes" id="UP001431572">
    <property type="component" value="Chromosome 1"/>
</dbReference>
<protein>
    <recommendedName>
        <fullName evidence="6">Oxygen sensor histidine kinase NreB</fullName>
        <ecNumber evidence="5">2.7.13.3</ecNumber>
    </recommendedName>
    <alternativeName>
        <fullName evidence="19">Nitrogen regulation protein B</fullName>
    </alternativeName>
</protein>
<evidence type="ECO:0000256" key="6">
    <source>
        <dbReference type="ARBA" id="ARBA00017322"/>
    </source>
</evidence>
<evidence type="ECO:0000256" key="8">
    <source>
        <dbReference type="ARBA" id="ARBA00022490"/>
    </source>
</evidence>
<dbReference type="AlphaFoldDB" id="A0A8T7M3M0"/>
<evidence type="ECO:0000256" key="10">
    <source>
        <dbReference type="ARBA" id="ARBA00022679"/>
    </source>
</evidence>
<evidence type="ECO:0000313" key="25">
    <source>
        <dbReference type="Proteomes" id="UP000521676"/>
    </source>
</evidence>
<dbReference type="CDD" id="cd16917">
    <property type="entry name" value="HATPase_UhpB-NarQ-NarX-like"/>
    <property type="match status" value="1"/>
</dbReference>
<evidence type="ECO:0000256" key="11">
    <source>
        <dbReference type="ARBA" id="ARBA00022723"/>
    </source>
</evidence>
<evidence type="ECO:0000313" key="26">
    <source>
        <dbReference type="Proteomes" id="UP001431572"/>
    </source>
</evidence>
<dbReference type="PRINTS" id="PR00344">
    <property type="entry name" value="BCTRLSENSOR"/>
</dbReference>
<comment type="cofactor">
    <cofactor evidence="2">
        <name>[4Fe-4S] cluster</name>
        <dbReference type="ChEBI" id="CHEBI:49883"/>
    </cofactor>
</comment>
<evidence type="ECO:0000256" key="1">
    <source>
        <dbReference type="ARBA" id="ARBA00000085"/>
    </source>
</evidence>
<dbReference type="InterPro" id="IPR003660">
    <property type="entry name" value="HAMP_dom"/>
</dbReference>
<keyword evidence="8" id="KW-0963">Cytoplasm</keyword>
<evidence type="ECO:0000256" key="2">
    <source>
        <dbReference type="ARBA" id="ARBA00001966"/>
    </source>
</evidence>
<evidence type="ECO:0000256" key="19">
    <source>
        <dbReference type="ARBA" id="ARBA00030800"/>
    </source>
</evidence>
<evidence type="ECO:0000256" key="4">
    <source>
        <dbReference type="ARBA" id="ARBA00004496"/>
    </source>
</evidence>
<dbReference type="InterPro" id="IPR050482">
    <property type="entry name" value="Sensor_HK_TwoCompSys"/>
</dbReference>
<evidence type="ECO:0000313" key="24">
    <source>
        <dbReference type="EMBL" id="WJW65706.1"/>
    </source>
</evidence>
<evidence type="ECO:0000259" key="22">
    <source>
        <dbReference type="PROSITE" id="PS50885"/>
    </source>
</evidence>
<feature type="domain" description="HAMP" evidence="22">
    <location>
        <begin position="87"/>
        <end position="141"/>
    </location>
</feature>
<dbReference type="EMBL" id="JACATZ010000001">
    <property type="protein sequence ID" value="NWJ46335.1"/>
    <property type="molecule type" value="Genomic_DNA"/>
</dbReference>
<organism evidence="23 25">
    <name type="scientific">Candidatus Chlorohelix allophototropha</name>
    <dbReference type="NCBI Taxonomy" id="3003348"/>
    <lineage>
        <taxon>Bacteria</taxon>
        <taxon>Bacillati</taxon>
        <taxon>Chloroflexota</taxon>
        <taxon>Chloroflexia</taxon>
        <taxon>Candidatus Chloroheliales</taxon>
        <taxon>Candidatus Chloroheliaceae</taxon>
        <taxon>Candidatus Chlorohelix</taxon>
    </lineage>
</organism>
<dbReference type="EC" id="2.7.13.3" evidence="5"/>
<dbReference type="InterPro" id="IPR004358">
    <property type="entry name" value="Sig_transdc_His_kin-like_C"/>
</dbReference>
<dbReference type="InterPro" id="IPR036890">
    <property type="entry name" value="HATPase_C_sf"/>
</dbReference>
<keyword evidence="20" id="KW-0812">Transmembrane</keyword>
<dbReference type="InterPro" id="IPR005467">
    <property type="entry name" value="His_kinase_dom"/>
</dbReference>
<dbReference type="Pfam" id="PF07730">
    <property type="entry name" value="HisKA_3"/>
    <property type="match status" value="1"/>
</dbReference>
<name>A0A8T7M3M0_9CHLR</name>
<reference evidence="23 25" key="1">
    <citation type="submission" date="2020-06" db="EMBL/GenBank/DDBJ databases">
        <title>Anoxygenic phototrophic Chloroflexota member uses a Type I reaction center.</title>
        <authorList>
            <person name="Tsuji J.M."/>
            <person name="Shaw N.A."/>
            <person name="Nagashima S."/>
            <person name="Venkiteswaran J."/>
            <person name="Schiff S.L."/>
            <person name="Hanada S."/>
            <person name="Tank M."/>
            <person name="Neufeld J.D."/>
        </authorList>
    </citation>
    <scope>NUCLEOTIDE SEQUENCE [LARGE SCALE GENOMIC DNA]</scope>
    <source>
        <strain evidence="23">L227-S17</strain>
    </source>
</reference>
<dbReference type="PROSITE" id="PS50885">
    <property type="entry name" value="HAMP"/>
    <property type="match status" value="1"/>
</dbReference>
<feature type="transmembrane region" description="Helical" evidence="20">
    <location>
        <begin position="20"/>
        <end position="46"/>
    </location>
</feature>
<dbReference type="GO" id="GO:0005737">
    <property type="term" value="C:cytoplasm"/>
    <property type="evidence" value="ECO:0007669"/>
    <property type="project" value="UniProtKB-SubCell"/>
</dbReference>
<dbReference type="Gene3D" id="3.30.565.10">
    <property type="entry name" value="Histidine kinase-like ATPase, C-terminal domain"/>
    <property type="match status" value="1"/>
</dbReference>
<dbReference type="PANTHER" id="PTHR24421:SF10">
    <property type="entry name" value="NITRATE_NITRITE SENSOR PROTEIN NARQ"/>
    <property type="match status" value="1"/>
</dbReference>
<feature type="transmembrane region" description="Helical" evidence="20">
    <location>
        <begin position="66"/>
        <end position="86"/>
    </location>
</feature>
<keyword evidence="26" id="KW-1185">Reference proteome</keyword>
<evidence type="ECO:0000256" key="14">
    <source>
        <dbReference type="ARBA" id="ARBA00022840"/>
    </source>
</evidence>
<dbReference type="InterPro" id="IPR011712">
    <property type="entry name" value="Sig_transdc_His_kin_sub3_dim/P"/>
</dbReference>
<keyword evidence="20" id="KW-0472">Membrane</keyword>
<evidence type="ECO:0000256" key="17">
    <source>
        <dbReference type="ARBA" id="ARBA00023014"/>
    </source>
</evidence>
<dbReference type="Pfam" id="PF00672">
    <property type="entry name" value="HAMP"/>
    <property type="match status" value="1"/>
</dbReference>
<gene>
    <name evidence="23" type="ORF">HXX08_10700</name>
    <name evidence="24" type="ORF">OZ401_001484</name>
</gene>
<accession>A0A8T7M3M0</accession>
<dbReference type="GO" id="GO:0046983">
    <property type="term" value="F:protein dimerization activity"/>
    <property type="evidence" value="ECO:0007669"/>
    <property type="project" value="InterPro"/>
</dbReference>
<keyword evidence="14" id="KW-0067">ATP-binding</keyword>
<keyword evidence="9" id="KW-0597">Phosphoprotein</keyword>
<evidence type="ECO:0000256" key="12">
    <source>
        <dbReference type="ARBA" id="ARBA00022741"/>
    </source>
</evidence>
<evidence type="ECO:0000256" key="5">
    <source>
        <dbReference type="ARBA" id="ARBA00012438"/>
    </source>
</evidence>
<keyword evidence="15" id="KW-0408">Iron</keyword>
<dbReference type="PANTHER" id="PTHR24421">
    <property type="entry name" value="NITRATE/NITRITE SENSOR PROTEIN NARX-RELATED"/>
    <property type="match status" value="1"/>
</dbReference>
<dbReference type="RefSeq" id="WP_341467593.1">
    <property type="nucleotide sequence ID" value="NZ_CP128399.1"/>
</dbReference>
<evidence type="ECO:0000313" key="23">
    <source>
        <dbReference type="EMBL" id="NWJ46335.1"/>
    </source>
</evidence>
<dbReference type="GO" id="GO:0051539">
    <property type="term" value="F:4 iron, 4 sulfur cluster binding"/>
    <property type="evidence" value="ECO:0007669"/>
    <property type="project" value="UniProtKB-KW"/>
</dbReference>
<proteinExistence type="predicted"/>
<dbReference type="Proteomes" id="UP000521676">
    <property type="component" value="Unassembled WGS sequence"/>
</dbReference>
<dbReference type="GO" id="GO:0005524">
    <property type="term" value="F:ATP binding"/>
    <property type="evidence" value="ECO:0007669"/>
    <property type="project" value="UniProtKB-KW"/>
</dbReference>
<comment type="subcellular location">
    <subcellularLocation>
        <location evidence="4">Cytoplasm</location>
    </subcellularLocation>
    <subcellularLocation>
        <location evidence="3">Membrane</location>
    </subcellularLocation>
</comment>
<evidence type="ECO:0000259" key="21">
    <source>
        <dbReference type="PROSITE" id="PS50109"/>
    </source>
</evidence>
<keyword evidence="17" id="KW-0411">Iron-sulfur</keyword>
<evidence type="ECO:0000256" key="15">
    <source>
        <dbReference type="ARBA" id="ARBA00023004"/>
    </source>
</evidence>
<dbReference type="GO" id="GO:0016020">
    <property type="term" value="C:membrane"/>
    <property type="evidence" value="ECO:0007669"/>
    <property type="project" value="UniProtKB-SubCell"/>
</dbReference>
<dbReference type="GO" id="GO:0046872">
    <property type="term" value="F:metal ion binding"/>
    <property type="evidence" value="ECO:0007669"/>
    <property type="project" value="UniProtKB-KW"/>
</dbReference>
<comment type="function">
    <text evidence="18">Member of the two-component regulatory system NreB/NreC involved in the control of dissimilatory nitrate/nitrite reduction in response to oxygen. NreB functions as a direct oxygen sensor histidine kinase which is autophosphorylated, in the absence of oxygen, probably at the conserved histidine residue, and transfers its phosphate group probably to a conserved aspartate residue of NreC. NreB/NreC activates the expression of the nitrate (narGHJI) and nitrite (nir) reductase operons, as well as the putative nitrate transporter gene narT.</text>
</comment>
<keyword evidence="20" id="KW-1133">Transmembrane helix</keyword>
<evidence type="ECO:0000256" key="9">
    <source>
        <dbReference type="ARBA" id="ARBA00022553"/>
    </source>
</evidence>
<dbReference type="Pfam" id="PF02518">
    <property type="entry name" value="HATPase_c"/>
    <property type="match status" value="1"/>
</dbReference>
<dbReference type="SUPFAM" id="SSF55874">
    <property type="entry name" value="ATPase domain of HSP90 chaperone/DNA topoisomerase II/histidine kinase"/>
    <property type="match status" value="1"/>
</dbReference>
<keyword evidence="12" id="KW-0547">Nucleotide-binding</keyword>
<dbReference type="EMBL" id="CP128399">
    <property type="protein sequence ID" value="WJW65706.1"/>
    <property type="molecule type" value="Genomic_DNA"/>
</dbReference>
<keyword evidence="16" id="KW-0902">Two-component regulatory system</keyword>
<feature type="domain" description="Histidine kinase" evidence="21">
    <location>
        <begin position="164"/>
        <end position="355"/>
    </location>
</feature>
<evidence type="ECO:0000256" key="16">
    <source>
        <dbReference type="ARBA" id="ARBA00023012"/>
    </source>
</evidence>
<sequence length="363" mass="40098">MAKVLGKLKQPPPRTKNSNFILKLLQLPLLLKVLIANSIIVGGGAFVGTWLTTFVSGGEDHFTIELALLLTFIGLSFSGVVNFVVLRAAFHPLTELVQTSAAVRGGDLKARAKSSLVTDPQMEELANTFNTMLDTLEERNDQLHSTATQIIKAQEDERTRIARELHDETAQSLTAVMVRLKLLEKSSSVEDLKKGLSEMRTILSNTMDEVRELSRNLRPSLLDDQGLVAALESYIQAISERLPRKITFQQEEAEQAIRLPEMVELVCYRVAQEALTNAIKYSQATKIEVHLATADKITLSVTDDGIGFNPDTAYEKTGLGLVGMRERAQLVSGNLYINSKPGKGTEVRLEIPLKHGKDTSYLQ</sequence>